<comment type="caution">
    <text evidence="1">The sequence shown here is derived from an EMBL/GenBank/DDBJ whole genome shotgun (WGS) entry which is preliminary data.</text>
</comment>
<evidence type="ECO:0000313" key="1">
    <source>
        <dbReference type="EMBL" id="MDA3731631.1"/>
    </source>
</evidence>
<reference evidence="1" key="1">
    <citation type="journal article" date="2023" name="Int. J. Syst. Evol. Microbiol.">
        <title>&lt;i&gt;Holtiella tumoricola&lt;/i&gt; gen. nov. sp. nov., isolated from a human clinical sample.</title>
        <authorList>
            <person name="Allen-Vercoe E."/>
            <person name="Daigneault M.C."/>
            <person name="Vancuren S.J."/>
            <person name="Cochrane K."/>
            <person name="O'Neal L.L."/>
            <person name="Sankaranarayanan K."/>
            <person name="Lawson P.A."/>
        </authorList>
    </citation>
    <scope>NUCLEOTIDE SEQUENCE</scope>
    <source>
        <strain evidence="1">CC70A</strain>
    </source>
</reference>
<gene>
    <name evidence="1" type="ORF">PBV87_09100</name>
</gene>
<dbReference type="EMBL" id="JAQIFT010000040">
    <property type="protein sequence ID" value="MDA3731631.1"/>
    <property type="molecule type" value="Genomic_DNA"/>
</dbReference>
<proteinExistence type="predicted"/>
<protein>
    <submittedName>
        <fullName evidence="1">Uncharacterized protein</fullName>
    </submittedName>
</protein>
<organism evidence="1 2">
    <name type="scientific">Holtiella tumoricola</name>
    <dbReference type="NCBI Taxonomy" id="3018743"/>
    <lineage>
        <taxon>Bacteria</taxon>
        <taxon>Bacillati</taxon>
        <taxon>Bacillota</taxon>
        <taxon>Clostridia</taxon>
        <taxon>Lachnospirales</taxon>
        <taxon>Cellulosilyticaceae</taxon>
        <taxon>Holtiella</taxon>
    </lineage>
</organism>
<name>A0AA42DMH7_9FIRM</name>
<sequence>MKELVGTTLLALGVIIGHFSCRLGQVIKRKELEKGKKGGFLHE</sequence>
<dbReference type="AlphaFoldDB" id="A0AA42DMH7"/>
<evidence type="ECO:0000313" key="2">
    <source>
        <dbReference type="Proteomes" id="UP001169242"/>
    </source>
</evidence>
<accession>A0AA42DMH7</accession>
<keyword evidence="2" id="KW-1185">Reference proteome</keyword>
<dbReference type="RefSeq" id="WP_271011993.1">
    <property type="nucleotide sequence ID" value="NZ_JAQIFT010000040.1"/>
</dbReference>
<dbReference type="Proteomes" id="UP001169242">
    <property type="component" value="Unassembled WGS sequence"/>
</dbReference>